<feature type="transmembrane region" description="Helical" evidence="1">
    <location>
        <begin position="21"/>
        <end position="38"/>
    </location>
</feature>
<evidence type="ECO:0000313" key="3">
    <source>
        <dbReference type="EMBL" id="HFK97089.1"/>
    </source>
</evidence>
<keyword evidence="1" id="KW-1133">Transmembrane helix</keyword>
<keyword evidence="3" id="KW-0407">Ion channel</keyword>
<protein>
    <submittedName>
        <fullName evidence="3">Two pore domain potassium channel family protein</fullName>
    </submittedName>
</protein>
<keyword evidence="1" id="KW-0812">Transmembrane</keyword>
<sequence>MKAYQRLMPGSARFWSTDMGLSALLGSLTIYIFVVSPLSRHYHVGKVVHVFFALVLLSGLLGTSPGARFRPWMLMAAVSAVLFRWISQENAVRLWVGLGYGCSSLFFGLSVIQLLARVFQRGPKTAHRVRGAVAVYLMLGLLWVSFYQLVELLSPGAFRFPDNPDGTPLPDAAQQSALIYFSFVTLTTVGYGDVVAVEPFARSLAVMEALSGQLFPAVLLARIVALQVSEEQ</sequence>
<reference evidence="3" key="1">
    <citation type="journal article" date="2020" name="mSystems">
        <title>Genome- and Community-Level Interaction Insights into Carbon Utilization and Element Cycling Functions of Hydrothermarchaeota in Hydrothermal Sediment.</title>
        <authorList>
            <person name="Zhou Z."/>
            <person name="Liu Y."/>
            <person name="Xu W."/>
            <person name="Pan J."/>
            <person name="Luo Z.H."/>
            <person name="Li M."/>
        </authorList>
    </citation>
    <scope>NUCLEOTIDE SEQUENCE [LARGE SCALE GENOMIC DNA]</scope>
    <source>
        <strain evidence="3">SpSt-456</strain>
    </source>
</reference>
<dbReference type="InterPro" id="IPR013099">
    <property type="entry name" value="K_chnl_dom"/>
</dbReference>
<evidence type="ECO:0000259" key="2">
    <source>
        <dbReference type="Pfam" id="PF07885"/>
    </source>
</evidence>
<evidence type="ECO:0000256" key="1">
    <source>
        <dbReference type="SAM" id="Phobius"/>
    </source>
</evidence>
<name>A0A832EJ39_9BACT</name>
<accession>A0A832EJ39</accession>
<proteinExistence type="predicted"/>
<keyword evidence="3" id="KW-0406">Ion transport</keyword>
<dbReference type="Gene3D" id="1.10.287.70">
    <property type="match status" value="1"/>
</dbReference>
<keyword evidence="1" id="KW-0472">Membrane</keyword>
<feature type="domain" description="Potassium channel" evidence="2">
    <location>
        <begin position="178"/>
        <end position="224"/>
    </location>
</feature>
<feature type="transmembrane region" description="Helical" evidence="1">
    <location>
        <begin position="131"/>
        <end position="150"/>
    </location>
</feature>
<feature type="transmembrane region" description="Helical" evidence="1">
    <location>
        <begin position="44"/>
        <end position="62"/>
    </location>
</feature>
<organism evidence="3">
    <name type="scientific">Desulfacinum infernum</name>
    <dbReference type="NCBI Taxonomy" id="35837"/>
    <lineage>
        <taxon>Bacteria</taxon>
        <taxon>Pseudomonadati</taxon>
        <taxon>Thermodesulfobacteriota</taxon>
        <taxon>Syntrophobacteria</taxon>
        <taxon>Syntrophobacterales</taxon>
        <taxon>Syntrophobacteraceae</taxon>
        <taxon>Desulfacinum</taxon>
    </lineage>
</organism>
<gene>
    <name evidence="3" type="ORF">ENS06_07155</name>
</gene>
<dbReference type="EMBL" id="DSTK01000021">
    <property type="protein sequence ID" value="HFK97089.1"/>
    <property type="molecule type" value="Genomic_DNA"/>
</dbReference>
<dbReference type="GO" id="GO:0034220">
    <property type="term" value="P:monoatomic ion transmembrane transport"/>
    <property type="evidence" value="ECO:0007669"/>
    <property type="project" value="UniProtKB-KW"/>
</dbReference>
<comment type="caution">
    <text evidence="3">The sequence shown here is derived from an EMBL/GenBank/DDBJ whole genome shotgun (WGS) entry which is preliminary data.</text>
</comment>
<dbReference type="Pfam" id="PF07885">
    <property type="entry name" value="Ion_trans_2"/>
    <property type="match status" value="1"/>
</dbReference>
<dbReference type="AlphaFoldDB" id="A0A832EJ39"/>
<keyword evidence="3" id="KW-0813">Transport</keyword>
<feature type="transmembrane region" description="Helical" evidence="1">
    <location>
        <begin position="98"/>
        <end position="119"/>
    </location>
</feature>
<dbReference type="SUPFAM" id="SSF81324">
    <property type="entry name" value="Voltage-gated potassium channels"/>
    <property type="match status" value="1"/>
</dbReference>